<evidence type="ECO:0000313" key="2">
    <source>
        <dbReference type="EnsemblProtists" id="HpaP813033"/>
    </source>
</evidence>
<dbReference type="VEuPathDB" id="FungiDB:HpaG813033"/>
<keyword evidence="1" id="KW-1133">Transmembrane helix</keyword>
<reference evidence="2" key="2">
    <citation type="submission" date="2015-06" db="UniProtKB">
        <authorList>
            <consortium name="EnsemblProtists"/>
        </authorList>
    </citation>
    <scope>IDENTIFICATION</scope>
    <source>
        <strain evidence="2">Emoy2</strain>
    </source>
</reference>
<accession>M4C1T2</accession>
<dbReference type="InParanoid" id="M4C1T2"/>
<dbReference type="Proteomes" id="UP000011713">
    <property type="component" value="Unassembled WGS sequence"/>
</dbReference>
<evidence type="ECO:0000313" key="3">
    <source>
        <dbReference type="Proteomes" id="UP000011713"/>
    </source>
</evidence>
<keyword evidence="1" id="KW-0812">Transmembrane</keyword>
<dbReference type="HOGENOM" id="CLU_2282849_0_0_1"/>
<protein>
    <submittedName>
        <fullName evidence="2">Uncharacterized protein</fullName>
    </submittedName>
</protein>
<keyword evidence="1" id="KW-0472">Membrane</keyword>
<dbReference type="EnsemblProtists" id="HpaT813033">
    <property type="protein sequence ID" value="HpaP813033"/>
    <property type="gene ID" value="HpaG813033"/>
</dbReference>
<organism evidence="2 3">
    <name type="scientific">Hyaloperonospora arabidopsidis (strain Emoy2)</name>
    <name type="common">Downy mildew agent</name>
    <name type="synonym">Peronospora arabidopsidis</name>
    <dbReference type="NCBI Taxonomy" id="559515"/>
    <lineage>
        <taxon>Eukaryota</taxon>
        <taxon>Sar</taxon>
        <taxon>Stramenopiles</taxon>
        <taxon>Oomycota</taxon>
        <taxon>Peronosporomycetes</taxon>
        <taxon>Peronosporales</taxon>
        <taxon>Peronosporaceae</taxon>
        <taxon>Hyaloperonospora</taxon>
    </lineage>
</organism>
<feature type="transmembrane region" description="Helical" evidence="1">
    <location>
        <begin position="79"/>
        <end position="98"/>
    </location>
</feature>
<reference evidence="3" key="1">
    <citation type="journal article" date="2010" name="Science">
        <title>Signatures of adaptation to obligate biotrophy in the Hyaloperonospora arabidopsidis genome.</title>
        <authorList>
            <person name="Baxter L."/>
            <person name="Tripathy S."/>
            <person name="Ishaque N."/>
            <person name="Boot N."/>
            <person name="Cabral A."/>
            <person name="Kemen E."/>
            <person name="Thines M."/>
            <person name="Ah-Fong A."/>
            <person name="Anderson R."/>
            <person name="Badejoko W."/>
            <person name="Bittner-Eddy P."/>
            <person name="Boore J.L."/>
            <person name="Chibucos M.C."/>
            <person name="Coates M."/>
            <person name="Dehal P."/>
            <person name="Delehaunty K."/>
            <person name="Dong S."/>
            <person name="Downton P."/>
            <person name="Dumas B."/>
            <person name="Fabro G."/>
            <person name="Fronick C."/>
            <person name="Fuerstenberg S.I."/>
            <person name="Fulton L."/>
            <person name="Gaulin E."/>
            <person name="Govers F."/>
            <person name="Hughes L."/>
            <person name="Humphray S."/>
            <person name="Jiang R.H."/>
            <person name="Judelson H."/>
            <person name="Kamoun S."/>
            <person name="Kyung K."/>
            <person name="Meijer H."/>
            <person name="Minx P."/>
            <person name="Morris P."/>
            <person name="Nelson J."/>
            <person name="Phuntumart V."/>
            <person name="Qutob D."/>
            <person name="Rehmany A."/>
            <person name="Rougon-Cardoso A."/>
            <person name="Ryden P."/>
            <person name="Torto-Alalibo T."/>
            <person name="Studholme D."/>
            <person name="Wang Y."/>
            <person name="Win J."/>
            <person name="Wood J."/>
            <person name="Clifton S.W."/>
            <person name="Rogers J."/>
            <person name="Van den Ackerveken G."/>
            <person name="Jones J.D."/>
            <person name="McDowell J.M."/>
            <person name="Beynon J."/>
            <person name="Tyler B.M."/>
        </authorList>
    </citation>
    <scope>NUCLEOTIDE SEQUENCE [LARGE SCALE GENOMIC DNA]</scope>
    <source>
        <strain evidence="3">Emoy2</strain>
    </source>
</reference>
<evidence type="ECO:0000256" key="1">
    <source>
        <dbReference type="SAM" id="Phobius"/>
    </source>
</evidence>
<sequence>MDIVASNSVCTFEIKGKSRGMMYHKSKSHYQYHKCAKVPKPVQYSTQGRSKHLLIDYLSSLVSLVSSITQLYINSDFNSRSVIIPFIVHVTGCLRYMIVYTR</sequence>
<proteinExistence type="predicted"/>
<keyword evidence="3" id="KW-1185">Reference proteome</keyword>
<dbReference type="AlphaFoldDB" id="M4C1T2"/>
<feature type="transmembrane region" description="Helical" evidence="1">
    <location>
        <begin position="53"/>
        <end position="73"/>
    </location>
</feature>
<name>M4C1T2_HYAAE</name>
<dbReference type="EMBL" id="JH598104">
    <property type="status" value="NOT_ANNOTATED_CDS"/>
    <property type="molecule type" value="Genomic_DNA"/>
</dbReference>